<dbReference type="SMART" id="SM00256">
    <property type="entry name" value="FBOX"/>
    <property type="match status" value="1"/>
</dbReference>
<sequence>MKSNRNGDLPREMVHEILLRLPVKALLRCKCVCKEWCALIRSPSFVDQHFSHESNPECLIFHLDEILGVDFIFNSTPANPCTFAICQDVERHSRVEESNHLPRMPTSTRVIALLGPAKGVFCVLSELGRVGLFNPAVREFKTLPPLPLHDVSEVESWPSCGFGLEPSSGDHKVVAFQIWNSQRIACVYSLSSNSWKRIEDVGSLNFVCFRGDSVCQPFLNGVYHWHANLPNGGGFAILAFDMRNDKFQVIQVPDCLRSSQRELRIAAYGDSLAVMSYKVRECIDFWMMGRDGLWSKNFSIGPFAEKVWPICVWKKREVLLETKTSSMTMCDISTMKLRRPLPELDQQSYPCAVFCYKESLVSIKGEGEGEGEGDGAYFVRDFFD</sequence>
<reference evidence="2 3" key="1">
    <citation type="journal article" date="2021" name="Nat. Commun.">
        <title>Incipient diploidization of the medicinal plant Perilla within 10,000 years.</title>
        <authorList>
            <person name="Zhang Y."/>
            <person name="Shen Q."/>
            <person name="Leng L."/>
            <person name="Zhang D."/>
            <person name="Chen S."/>
            <person name="Shi Y."/>
            <person name="Ning Z."/>
            <person name="Chen S."/>
        </authorList>
    </citation>
    <scope>NUCLEOTIDE SEQUENCE [LARGE SCALE GENOMIC DNA]</scope>
    <source>
        <strain evidence="3">cv. PC099</strain>
    </source>
</reference>
<gene>
    <name evidence="2" type="ORF">C2S53_015391</name>
</gene>
<feature type="domain" description="F-box" evidence="1">
    <location>
        <begin position="3"/>
        <end position="53"/>
    </location>
</feature>
<dbReference type="InterPro" id="IPR050796">
    <property type="entry name" value="SCF_F-box_component"/>
</dbReference>
<dbReference type="PROSITE" id="PS50181">
    <property type="entry name" value="FBOX"/>
    <property type="match status" value="1"/>
</dbReference>
<evidence type="ECO:0000313" key="2">
    <source>
        <dbReference type="EMBL" id="KAH6827328.1"/>
    </source>
</evidence>
<keyword evidence="3" id="KW-1185">Reference proteome</keyword>
<dbReference type="SUPFAM" id="SSF81383">
    <property type="entry name" value="F-box domain"/>
    <property type="match status" value="1"/>
</dbReference>
<dbReference type="AlphaFoldDB" id="A0AAD4J691"/>
<dbReference type="InterPro" id="IPR017451">
    <property type="entry name" value="F-box-assoc_interact_dom"/>
</dbReference>
<evidence type="ECO:0000313" key="3">
    <source>
        <dbReference type="Proteomes" id="UP001190926"/>
    </source>
</evidence>
<dbReference type="Gene3D" id="1.20.1280.50">
    <property type="match status" value="1"/>
</dbReference>
<protein>
    <recommendedName>
        <fullName evidence="1">F-box domain-containing protein</fullName>
    </recommendedName>
</protein>
<dbReference type="InterPro" id="IPR001810">
    <property type="entry name" value="F-box_dom"/>
</dbReference>
<accession>A0AAD4J691</accession>
<dbReference type="EMBL" id="SDAM02000150">
    <property type="protein sequence ID" value="KAH6827328.1"/>
    <property type="molecule type" value="Genomic_DNA"/>
</dbReference>
<evidence type="ECO:0000259" key="1">
    <source>
        <dbReference type="PROSITE" id="PS50181"/>
    </source>
</evidence>
<dbReference type="InterPro" id="IPR036047">
    <property type="entry name" value="F-box-like_dom_sf"/>
</dbReference>
<comment type="caution">
    <text evidence="2">The sequence shown here is derived from an EMBL/GenBank/DDBJ whole genome shotgun (WGS) entry which is preliminary data.</text>
</comment>
<dbReference type="Proteomes" id="UP001190926">
    <property type="component" value="Unassembled WGS sequence"/>
</dbReference>
<dbReference type="PANTHER" id="PTHR31672">
    <property type="entry name" value="BNACNNG10540D PROTEIN"/>
    <property type="match status" value="1"/>
</dbReference>
<dbReference type="Pfam" id="PF00646">
    <property type="entry name" value="F-box"/>
    <property type="match status" value="1"/>
</dbReference>
<dbReference type="NCBIfam" id="TIGR01640">
    <property type="entry name" value="F_box_assoc_1"/>
    <property type="match status" value="1"/>
</dbReference>
<dbReference type="InterPro" id="IPR013187">
    <property type="entry name" value="F-box-assoc_dom_typ3"/>
</dbReference>
<proteinExistence type="predicted"/>
<name>A0AAD4J691_PERFH</name>
<dbReference type="PANTHER" id="PTHR31672:SF13">
    <property type="entry name" value="F-BOX PROTEIN CPR30-LIKE"/>
    <property type="match status" value="1"/>
</dbReference>
<dbReference type="CDD" id="cd22157">
    <property type="entry name" value="F-box_AtFBW1-like"/>
    <property type="match status" value="1"/>
</dbReference>
<dbReference type="Pfam" id="PF08268">
    <property type="entry name" value="FBA_3"/>
    <property type="match status" value="1"/>
</dbReference>
<organism evidence="2 3">
    <name type="scientific">Perilla frutescens var. hirtella</name>
    <name type="common">Perilla citriodora</name>
    <name type="synonym">Perilla setoyensis</name>
    <dbReference type="NCBI Taxonomy" id="608512"/>
    <lineage>
        <taxon>Eukaryota</taxon>
        <taxon>Viridiplantae</taxon>
        <taxon>Streptophyta</taxon>
        <taxon>Embryophyta</taxon>
        <taxon>Tracheophyta</taxon>
        <taxon>Spermatophyta</taxon>
        <taxon>Magnoliopsida</taxon>
        <taxon>eudicotyledons</taxon>
        <taxon>Gunneridae</taxon>
        <taxon>Pentapetalae</taxon>
        <taxon>asterids</taxon>
        <taxon>lamiids</taxon>
        <taxon>Lamiales</taxon>
        <taxon>Lamiaceae</taxon>
        <taxon>Nepetoideae</taxon>
        <taxon>Elsholtzieae</taxon>
        <taxon>Perilla</taxon>
    </lineage>
</organism>